<organism evidence="2 3">
    <name type="scientific">Anaplasma phagocytophilum str. CRT53-1</name>
    <dbReference type="NCBI Taxonomy" id="1359157"/>
    <lineage>
        <taxon>Bacteria</taxon>
        <taxon>Pseudomonadati</taxon>
        <taxon>Pseudomonadota</taxon>
        <taxon>Alphaproteobacteria</taxon>
        <taxon>Rickettsiales</taxon>
        <taxon>Anaplasmataceae</taxon>
        <taxon>Anaplasma</taxon>
        <taxon>phagocytophilum group</taxon>
    </lineage>
</organism>
<evidence type="ECO:0000313" key="3">
    <source>
        <dbReference type="Proteomes" id="UP000033722"/>
    </source>
</evidence>
<dbReference type="PATRIC" id="fig|1359157.3.peg.1371"/>
<dbReference type="AlphaFoldDB" id="A0A0F3PNN4"/>
<gene>
    <name evidence="2" type="ORF">APHCRT_1486</name>
    <name evidence="1" type="ORF">APHCRT_1558</name>
</gene>
<reference evidence="2 3" key="1">
    <citation type="submission" date="2015-01" db="EMBL/GenBank/DDBJ databases">
        <title>Genome Sequencing of Rickettsiales.</title>
        <authorList>
            <person name="Daugherty S.C."/>
            <person name="Su Q."/>
            <person name="Abolude K."/>
            <person name="Beier-Sexton M."/>
            <person name="Carlyon J.A."/>
            <person name="Carter R."/>
            <person name="Day N.P."/>
            <person name="Dumler S.J."/>
            <person name="Dyachenko V."/>
            <person name="Godinez A."/>
            <person name="Kurtti T.J."/>
            <person name="Lichay M."/>
            <person name="Mullins K.E."/>
            <person name="Ott S."/>
            <person name="Pappas-Brown V."/>
            <person name="Paris D.H."/>
            <person name="Patel P."/>
            <person name="Richards A.L."/>
            <person name="Sadzewicz L."/>
            <person name="Sears K."/>
            <person name="Seidman D."/>
            <person name="Sengamalay N."/>
            <person name="Stenos J."/>
            <person name="Tallon L.J."/>
            <person name="Vincent G."/>
            <person name="Fraser C.M."/>
            <person name="Munderloh U."/>
            <person name="Dunning-Hotopp J.C."/>
        </authorList>
    </citation>
    <scope>NUCLEOTIDE SEQUENCE [LARGE SCALE GENOMIC DNA]</scope>
    <source>
        <strain evidence="2 3">CRT53-1</strain>
    </source>
</reference>
<evidence type="ECO:0000313" key="2">
    <source>
        <dbReference type="EMBL" id="KJV80799.1"/>
    </source>
</evidence>
<sequence>MVIAKHFFANTMKAFCMLRSLQQETSLSGVCVRSCMWVLFGACGAEAYYIVR</sequence>
<dbReference type="EMBL" id="LAOD01000033">
    <property type="protein sequence ID" value="KJV80799.1"/>
    <property type="molecule type" value="Genomic_DNA"/>
</dbReference>
<dbReference type="EMBL" id="LAOD01000038">
    <property type="protein sequence ID" value="KJV80240.1"/>
    <property type="molecule type" value="Genomic_DNA"/>
</dbReference>
<proteinExistence type="predicted"/>
<accession>A0A0F3PNN4</accession>
<name>A0A0F3PNN4_ANAPH</name>
<comment type="caution">
    <text evidence="2">The sequence shown here is derived from an EMBL/GenBank/DDBJ whole genome shotgun (WGS) entry which is preliminary data.</text>
</comment>
<protein>
    <submittedName>
        <fullName evidence="2">Uncharacterized protein</fullName>
    </submittedName>
</protein>
<evidence type="ECO:0000313" key="1">
    <source>
        <dbReference type="EMBL" id="KJV80240.1"/>
    </source>
</evidence>
<dbReference type="Proteomes" id="UP000033722">
    <property type="component" value="Unassembled WGS sequence"/>
</dbReference>